<dbReference type="EMBL" id="JAACJJ010000062">
    <property type="protein sequence ID" value="KAF5309012.1"/>
    <property type="molecule type" value="Genomic_DNA"/>
</dbReference>
<proteinExistence type="predicted"/>
<name>A0A8H5EQ74_9AGAR</name>
<comment type="caution">
    <text evidence="1">The sequence shown here is derived from an EMBL/GenBank/DDBJ whole genome shotgun (WGS) entry which is preliminary data.</text>
</comment>
<reference evidence="1 2" key="1">
    <citation type="journal article" date="2020" name="ISME J.">
        <title>Uncovering the hidden diversity of litter-decomposition mechanisms in mushroom-forming fungi.</title>
        <authorList>
            <person name="Floudas D."/>
            <person name="Bentzer J."/>
            <person name="Ahren D."/>
            <person name="Johansson T."/>
            <person name="Persson P."/>
            <person name="Tunlid A."/>
        </authorList>
    </citation>
    <scope>NUCLEOTIDE SEQUENCE [LARGE SCALE GENOMIC DNA]</scope>
    <source>
        <strain evidence="1 2">CBS 101986</strain>
    </source>
</reference>
<keyword evidence="2" id="KW-1185">Reference proteome</keyword>
<gene>
    <name evidence="1" type="ORF">D9619_013563</name>
</gene>
<evidence type="ECO:0000313" key="1">
    <source>
        <dbReference type="EMBL" id="KAF5309012.1"/>
    </source>
</evidence>
<accession>A0A8H5EQ74</accession>
<organism evidence="1 2">
    <name type="scientific">Psilocybe cf. subviscida</name>
    <dbReference type="NCBI Taxonomy" id="2480587"/>
    <lineage>
        <taxon>Eukaryota</taxon>
        <taxon>Fungi</taxon>
        <taxon>Dikarya</taxon>
        <taxon>Basidiomycota</taxon>
        <taxon>Agaricomycotina</taxon>
        <taxon>Agaricomycetes</taxon>
        <taxon>Agaricomycetidae</taxon>
        <taxon>Agaricales</taxon>
        <taxon>Agaricineae</taxon>
        <taxon>Strophariaceae</taxon>
        <taxon>Psilocybe</taxon>
    </lineage>
</organism>
<dbReference type="AlphaFoldDB" id="A0A8H5EQ74"/>
<sequence length="142" mass="15313">MPRGFGGFICEVASKHLEVPSRPMASCCNQTLPRVDAAVAHSHDLESVYPDEAPAPPLSAARDCQLGRHLRPTLPQSIIIWRRLSLLITQLLPAVCAAIPSALCARRPPSLPIPVTHLRPSGPTRTPRLQIHPGEAQCVANS</sequence>
<dbReference type="Proteomes" id="UP000567179">
    <property type="component" value="Unassembled WGS sequence"/>
</dbReference>
<protein>
    <submittedName>
        <fullName evidence="1">Uncharacterized protein</fullName>
    </submittedName>
</protein>
<evidence type="ECO:0000313" key="2">
    <source>
        <dbReference type="Proteomes" id="UP000567179"/>
    </source>
</evidence>